<accession>A0A8S1GRG4</accession>
<dbReference type="EMBL" id="CAJGYM010000001">
    <property type="protein sequence ID" value="CAD6184330.1"/>
    <property type="molecule type" value="Genomic_DNA"/>
</dbReference>
<dbReference type="Proteomes" id="UP000835052">
    <property type="component" value="Unassembled WGS sequence"/>
</dbReference>
<dbReference type="AlphaFoldDB" id="A0A8S1GRG4"/>
<comment type="caution">
    <text evidence="1">The sequence shown here is derived from an EMBL/GenBank/DDBJ whole genome shotgun (WGS) entry which is preliminary data.</text>
</comment>
<evidence type="ECO:0000313" key="1">
    <source>
        <dbReference type="EMBL" id="CAD6184330.1"/>
    </source>
</evidence>
<evidence type="ECO:0000313" key="2">
    <source>
        <dbReference type="Proteomes" id="UP000835052"/>
    </source>
</evidence>
<name>A0A8S1GRG4_9PELO</name>
<sequence>MEETHEELNEKIKTTLEATSKVYSLLAYRDIDGFFSTHGDVITNLVGSVAKQAATTLAAEQACENTLSCLKDHENTIQKAQGRYDYQNLIQKKEYLTKKKERLHDVLSFYKLSIGEFKEIWDKTNHQKRNLN</sequence>
<protein>
    <submittedName>
        <fullName evidence="1">Uncharacterized protein</fullName>
    </submittedName>
</protein>
<organism evidence="1 2">
    <name type="scientific">Caenorhabditis auriculariae</name>
    <dbReference type="NCBI Taxonomy" id="2777116"/>
    <lineage>
        <taxon>Eukaryota</taxon>
        <taxon>Metazoa</taxon>
        <taxon>Ecdysozoa</taxon>
        <taxon>Nematoda</taxon>
        <taxon>Chromadorea</taxon>
        <taxon>Rhabditida</taxon>
        <taxon>Rhabditina</taxon>
        <taxon>Rhabditomorpha</taxon>
        <taxon>Rhabditoidea</taxon>
        <taxon>Rhabditidae</taxon>
        <taxon>Peloderinae</taxon>
        <taxon>Caenorhabditis</taxon>
    </lineage>
</organism>
<proteinExistence type="predicted"/>
<reference evidence="1" key="1">
    <citation type="submission" date="2020-10" db="EMBL/GenBank/DDBJ databases">
        <authorList>
            <person name="Kikuchi T."/>
        </authorList>
    </citation>
    <scope>NUCLEOTIDE SEQUENCE</scope>
    <source>
        <strain evidence="1">NKZ352</strain>
    </source>
</reference>
<keyword evidence="2" id="KW-1185">Reference proteome</keyword>
<gene>
    <name evidence="1" type="ORF">CAUJ_LOCUS249</name>
</gene>